<feature type="coiled-coil region" evidence="11">
    <location>
        <begin position="478"/>
        <end position="516"/>
    </location>
</feature>
<evidence type="ECO:0000256" key="5">
    <source>
        <dbReference type="ARBA" id="ARBA00022519"/>
    </source>
</evidence>
<proteinExistence type="inferred from homology"/>
<sequence>MRKNLPVTTNERLLDDGKSIVSKTDLQGNITYVNPYFIEISGFSEDELLGAPQNIVRHPDMPREAFADMWATLKAGLPWNGLVKNRCKNGDFYWVQANVTPVRENGRAVGYMSVRTRPSREQVQAVDGVYRRFSVGQAAGLRIRRGAAVRAGFVGWLQGLRDLPIARRLGLVMGLLTLMFVIGGAVAGEAVQAAGGKPYAVWGGTVVGAALLLGSWAMLHASIVSPLKEAIAAVHGLAGGDLDLEVATGHRGDMGLLLQALRQLNVNLRSIIGDVRRNVESMAVSTQEIANGNLDLSGRTESQASSLEETASSVEQFAATVRQNADSAANADRQAQTASDIAQRGSASVHRMGDTMAEINNASSKIVDIIGLIDGISFQTNILALNAAVEAARAGEQGRGFAVVAAEVRTLAQRSAAAAKDIKTLIDDSSAKVESGNQLVRETAQAMEEIGGAVRGMAVTMGEITMASREQSGGIEQLNQAINNIDETTQQNAALVEQAAAAAENLRDQAGRLSQAVSVFKIDGGAGKAASRAASRTPRGAAGGSVLELELTAQ</sequence>
<dbReference type="GO" id="GO:0007165">
    <property type="term" value="P:signal transduction"/>
    <property type="evidence" value="ECO:0007669"/>
    <property type="project" value="UniProtKB-KW"/>
</dbReference>
<evidence type="ECO:0000256" key="1">
    <source>
        <dbReference type="ARBA" id="ARBA00004429"/>
    </source>
</evidence>
<dbReference type="SMART" id="SM00091">
    <property type="entry name" value="PAS"/>
    <property type="match status" value="1"/>
</dbReference>
<dbReference type="NCBIfam" id="TIGR00229">
    <property type="entry name" value="sensory_box"/>
    <property type="match status" value="1"/>
</dbReference>
<feature type="domain" description="HAMP" evidence="15">
    <location>
        <begin position="221"/>
        <end position="273"/>
    </location>
</feature>
<keyword evidence="8 12" id="KW-0472">Membrane</keyword>
<evidence type="ECO:0000259" key="15">
    <source>
        <dbReference type="PROSITE" id="PS50885"/>
    </source>
</evidence>
<dbReference type="Gene3D" id="1.10.287.950">
    <property type="entry name" value="Methyl-accepting chemotaxis protein"/>
    <property type="match status" value="1"/>
</dbReference>
<evidence type="ECO:0000256" key="8">
    <source>
        <dbReference type="ARBA" id="ARBA00023136"/>
    </source>
</evidence>
<dbReference type="InterPro" id="IPR004089">
    <property type="entry name" value="MCPsignal_dom"/>
</dbReference>
<keyword evidence="10" id="KW-0807">Transducer</keyword>
<dbReference type="Proteomes" id="UP000197596">
    <property type="component" value="Unassembled WGS sequence"/>
</dbReference>
<keyword evidence="3" id="KW-0488">Methylation</keyword>
<accession>A0A246WM51</accession>
<feature type="transmembrane region" description="Helical" evidence="12">
    <location>
        <begin position="199"/>
        <end position="219"/>
    </location>
</feature>
<dbReference type="SUPFAM" id="SSF55785">
    <property type="entry name" value="PYP-like sensor domain (PAS domain)"/>
    <property type="match status" value="1"/>
</dbReference>
<evidence type="ECO:0000256" key="11">
    <source>
        <dbReference type="SAM" id="Coils"/>
    </source>
</evidence>
<dbReference type="PANTHER" id="PTHR43531">
    <property type="entry name" value="PROTEIN ICFG"/>
    <property type="match status" value="1"/>
</dbReference>
<dbReference type="Gene3D" id="3.30.450.20">
    <property type="entry name" value="PAS domain"/>
    <property type="match status" value="1"/>
</dbReference>
<comment type="similarity">
    <text evidence="9">Belongs to the methyl-accepting chemotaxis (MCP) protein family.</text>
</comment>
<keyword evidence="6 12" id="KW-0812">Transmembrane</keyword>
<evidence type="ECO:0000259" key="13">
    <source>
        <dbReference type="PROSITE" id="PS50111"/>
    </source>
</evidence>
<keyword evidence="4" id="KW-0145">Chemotaxis</keyword>
<dbReference type="InterPro" id="IPR000014">
    <property type="entry name" value="PAS"/>
</dbReference>
<feature type="transmembrane region" description="Helical" evidence="12">
    <location>
        <begin position="169"/>
        <end position="187"/>
    </location>
</feature>
<dbReference type="GO" id="GO:0052131">
    <property type="term" value="P:positive aerotaxis"/>
    <property type="evidence" value="ECO:0007669"/>
    <property type="project" value="UniProtKB-ARBA"/>
</dbReference>
<organism evidence="16 17">
    <name type="scientific">Herbaspirillum robiniae</name>
    <dbReference type="NCBI Taxonomy" id="2014887"/>
    <lineage>
        <taxon>Bacteria</taxon>
        <taxon>Pseudomonadati</taxon>
        <taxon>Pseudomonadota</taxon>
        <taxon>Betaproteobacteria</taxon>
        <taxon>Burkholderiales</taxon>
        <taxon>Oxalobacteraceae</taxon>
        <taxon>Herbaspirillum</taxon>
    </lineage>
</organism>
<evidence type="ECO:0000256" key="6">
    <source>
        <dbReference type="ARBA" id="ARBA00022692"/>
    </source>
</evidence>
<dbReference type="FunFam" id="3.30.450.20:FF:000046">
    <property type="entry name" value="Aerotaxis sensor receptor"/>
    <property type="match status" value="1"/>
</dbReference>
<dbReference type="InterPro" id="IPR003660">
    <property type="entry name" value="HAMP_dom"/>
</dbReference>
<comment type="caution">
    <text evidence="16">The sequence shown here is derived from an EMBL/GenBank/DDBJ whole genome shotgun (WGS) entry which is preliminary data.</text>
</comment>
<dbReference type="SMART" id="SM00086">
    <property type="entry name" value="PAC"/>
    <property type="match status" value="1"/>
</dbReference>
<dbReference type="PANTHER" id="PTHR43531:SF7">
    <property type="entry name" value="AEROTAXIS RECEPTOR"/>
    <property type="match status" value="1"/>
</dbReference>
<evidence type="ECO:0000256" key="2">
    <source>
        <dbReference type="ARBA" id="ARBA00022475"/>
    </source>
</evidence>
<protein>
    <submittedName>
        <fullName evidence="16">Chemotaxis protein</fullName>
    </submittedName>
</protein>
<dbReference type="SUPFAM" id="SSF58104">
    <property type="entry name" value="Methyl-accepting chemotaxis protein (MCP) signaling domain"/>
    <property type="match status" value="1"/>
</dbReference>
<evidence type="ECO:0000313" key="17">
    <source>
        <dbReference type="Proteomes" id="UP000197596"/>
    </source>
</evidence>
<reference evidence="16 17" key="1">
    <citation type="submission" date="2017-06" db="EMBL/GenBank/DDBJ databases">
        <title>Herbaspirillum phytohormonus sp. nov., isolated from the root nodule of Robinia pseudoacacia in lead-zinc mine.</title>
        <authorList>
            <person name="Fan M."/>
            <person name="Lin Y."/>
        </authorList>
    </citation>
    <scope>NUCLEOTIDE SEQUENCE [LARGE SCALE GENOMIC DNA]</scope>
    <source>
        <strain evidence="16 17">HZ10</strain>
    </source>
</reference>
<feature type="domain" description="Methyl-accepting transducer" evidence="13">
    <location>
        <begin position="278"/>
        <end position="507"/>
    </location>
</feature>
<evidence type="ECO:0000256" key="10">
    <source>
        <dbReference type="PROSITE-ProRule" id="PRU00284"/>
    </source>
</evidence>
<dbReference type="FunFam" id="1.10.287.950:FF:000001">
    <property type="entry name" value="Methyl-accepting chemotaxis sensory transducer"/>
    <property type="match status" value="1"/>
</dbReference>
<dbReference type="InterPro" id="IPR001610">
    <property type="entry name" value="PAC"/>
</dbReference>
<dbReference type="PROSITE" id="PS50111">
    <property type="entry name" value="CHEMOTAXIS_TRANSDUC_2"/>
    <property type="match status" value="1"/>
</dbReference>
<dbReference type="AlphaFoldDB" id="A0A246WM51"/>
<evidence type="ECO:0000256" key="4">
    <source>
        <dbReference type="ARBA" id="ARBA00022500"/>
    </source>
</evidence>
<dbReference type="InterPro" id="IPR035965">
    <property type="entry name" value="PAS-like_dom_sf"/>
</dbReference>
<evidence type="ECO:0000256" key="12">
    <source>
        <dbReference type="SAM" id="Phobius"/>
    </source>
</evidence>
<dbReference type="Pfam" id="PF08447">
    <property type="entry name" value="PAS_3"/>
    <property type="match status" value="1"/>
</dbReference>
<evidence type="ECO:0000313" key="16">
    <source>
        <dbReference type="EMBL" id="OWY27332.1"/>
    </source>
</evidence>
<feature type="domain" description="PAS" evidence="14">
    <location>
        <begin position="11"/>
        <end position="50"/>
    </location>
</feature>
<keyword evidence="11" id="KW-0175">Coiled coil</keyword>
<keyword evidence="7 12" id="KW-1133">Transmembrane helix</keyword>
<dbReference type="GO" id="GO:0005886">
    <property type="term" value="C:plasma membrane"/>
    <property type="evidence" value="ECO:0007669"/>
    <property type="project" value="UniProtKB-SubCell"/>
</dbReference>
<dbReference type="GO" id="GO:0004888">
    <property type="term" value="F:transmembrane signaling receptor activity"/>
    <property type="evidence" value="ECO:0007669"/>
    <property type="project" value="TreeGrafter"/>
</dbReference>
<evidence type="ECO:0000256" key="7">
    <source>
        <dbReference type="ARBA" id="ARBA00022989"/>
    </source>
</evidence>
<evidence type="ECO:0000256" key="9">
    <source>
        <dbReference type="ARBA" id="ARBA00029447"/>
    </source>
</evidence>
<dbReference type="PROSITE" id="PS50885">
    <property type="entry name" value="HAMP"/>
    <property type="match status" value="1"/>
</dbReference>
<dbReference type="InterPro" id="IPR051310">
    <property type="entry name" value="MCP_chemotaxis"/>
</dbReference>
<dbReference type="Pfam" id="PF00015">
    <property type="entry name" value="MCPsignal"/>
    <property type="match status" value="1"/>
</dbReference>
<keyword evidence="2" id="KW-1003">Cell membrane</keyword>
<keyword evidence="5" id="KW-0997">Cell inner membrane</keyword>
<gene>
    <name evidence="16" type="ORF">CEJ42_19970</name>
</gene>
<dbReference type="EMBL" id="NJGU01000011">
    <property type="protein sequence ID" value="OWY27332.1"/>
    <property type="molecule type" value="Genomic_DNA"/>
</dbReference>
<evidence type="ECO:0000259" key="14">
    <source>
        <dbReference type="PROSITE" id="PS50112"/>
    </source>
</evidence>
<name>A0A246WM51_9BURK</name>
<dbReference type="PROSITE" id="PS50112">
    <property type="entry name" value="PAS"/>
    <property type="match status" value="1"/>
</dbReference>
<dbReference type="CDD" id="cd00130">
    <property type="entry name" value="PAS"/>
    <property type="match status" value="1"/>
</dbReference>
<dbReference type="RefSeq" id="WP_088752280.1">
    <property type="nucleotide sequence ID" value="NZ_NJGU01000011.1"/>
</dbReference>
<evidence type="ECO:0000256" key="3">
    <source>
        <dbReference type="ARBA" id="ARBA00022481"/>
    </source>
</evidence>
<dbReference type="SMART" id="SM00283">
    <property type="entry name" value="MA"/>
    <property type="match status" value="1"/>
</dbReference>
<comment type="subcellular location">
    <subcellularLocation>
        <location evidence="1">Cell inner membrane</location>
        <topology evidence="1">Multi-pass membrane protein</topology>
    </subcellularLocation>
</comment>
<dbReference type="CDD" id="cd11386">
    <property type="entry name" value="MCP_signal"/>
    <property type="match status" value="1"/>
</dbReference>
<dbReference type="InterPro" id="IPR013655">
    <property type="entry name" value="PAS_fold_3"/>
</dbReference>